<accession>K1RW13</accession>
<sequence>MADLTKLGKSANTTSPTTTDNSTGPNMIPTPLADGRGSSAQTNFRSYCDVVLTSTVSVLLSSSIFSLRASSEMLERPHGHSQTRMGAVVTGTIAVVMVSGGHVSFLITSTRSKHGK</sequence>
<dbReference type="HOGENOM" id="CLU_2099213_0_0_1"/>
<dbReference type="EMBL" id="JH817764">
    <property type="protein sequence ID" value="EKC39021.1"/>
    <property type="molecule type" value="Genomic_DNA"/>
</dbReference>
<keyword evidence="2" id="KW-1133">Transmembrane helix</keyword>
<feature type="transmembrane region" description="Helical" evidence="2">
    <location>
        <begin position="85"/>
        <end position="107"/>
    </location>
</feature>
<proteinExistence type="predicted"/>
<keyword evidence="2" id="KW-0812">Transmembrane</keyword>
<feature type="compositionally biased region" description="Low complexity" evidence="1">
    <location>
        <begin position="12"/>
        <end position="26"/>
    </location>
</feature>
<keyword evidence="2" id="KW-0472">Membrane</keyword>
<dbReference type="InParanoid" id="K1RW13"/>
<evidence type="ECO:0000256" key="2">
    <source>
        <dbReference type="SAM" id="Phobius"/>
    </source>
</evidence>
<evidence type="ECO:0000256" key="1">
    <source>
        <dbReference type="SAM" id="MobiDB-lite"/>
    </source>
</evidence>
<feature type="region of interest" description="Disordered" evidence="1">
    <location>
        <begin position="1"/>
        <end position="40"/>
    </location>
</feature>
<feature type="transmembrane region" description="Helical" evidence="2">
    <location>
        <begin position="46"/>
        <end position="65"/>
    </location>
</feature>
<evidence type="ECO:0000313" key="3">
    <source>
        <dbReference type="EMBL" id="EKC39021.1"/>
    </source>
</evidence>
<dbReference type="AlphaFoldDB" id="K1RW13"/>
<organism evidence="3">
    <name type="scientific">Magallana gigas</name>
    <name type="common">Pacific oyster</name>
    <name type="synonym">Crassostrea gigas</name>
    <dbReference type="NCBI Taxonomy" id="29159"/>
    <lineage>
        <taxon>Eukaryota</taxon>
        <taxon>Metazoa</taxon>
        <taxon>Spiralia</taxon>
        <taxon>Lophotrochozoa</taxon>
        <taxon>Mollusca</taxon>
        <taxon>Bivalvia</taxon>
        <taxon>Autobranchia</taxon>
        <taxon>Pteriomorphia</taxon>
        <taxon>Ostreida</taxon>
        <taxon>Ostreoidea</taxon>
        <taxon>Ostreidae</taxon>
        <taxon>Magallana</taxon>
    </lineage>
</organism>
<name>K1RW13_MAGGI</name>
<gene>
    <name evidence="3" type="ORF">CGI_10011700</name>
</gene>
<reference evidence="3" key="1">
    <citation type="journal article" date="2012" name="Nature">
        <title>The oyster genome reveals stress adaptation and complexity of shell formation.</title>
        <authorList>
            <person name="Zhang G."/>
            <person name="Fang X."/>
            <person name="Guo X."/>
            <person name="Li L."/>
            <person name="Luo R."/>
            <person name="Xu F."/>
            <person name="Yang P."/>
            <person name="Zhang L."/>
            <person name="Wang X."/>
            <person name="Qi H."/>
            <person name="Xiong Z."/>
            <person name="Que H."/>
            <person name="Xie Y."/>
            <person name="Holland P.W."/>
            <person name="Paps J."/>
            <person name="Zhu Y."/>
            <person name="Wu F."/>
            <person name="Chen Y."/>
            <person name="Wang J."/>
            <person name="Peng C."/>
            <person name="Meng J."/>
            <person name="Yang L."/>
            <person name="Liu J."/>
            <person name="Wen B."/>
            <person name="Zhang N."/>
            <person name="Huang Z."/>
            <person name="Zhu Q."/>
            <person name="Feng Y."/>
            <person name="Mount A."/>
            <person name="Hedgecock D."/>
            <person name="Xu Z."/>
            <person name="Liu Y."/>
            <person name="Domazet-Loso T."/>
            <person name="Du Y."/>
            <person name="Sun X."/>
            <person name="Zhang S."/>
            <person name="Liu B."/>
            <person name="Cheng P."/>
            <person name="Jiang X."/>
            <person name="Li J."/>
            <person name="Fan D."/>
            <person name="Wang W."/>
            <person name="Fu W."/>
            <person name="Wang T."/>
            <person name="Wang B."/>
            <person name="Zhang J."/>
            <person name="Peng Z."/>
            <person name="Li Y."/>
            <person name="Li N."/>
            <person name="Wang J."/>
            <person name="Chen M."/>
            <person name="He Y."/>
            <person name="Tan F."/>
            <person name="Song X."/>
            <person name="Zheng Q."/>
            <person name="Huang R."/>
            <person name="Yang H."/>
            <person name="Du X."/>
            <person name="Chen L."/>
            <person name="Yang M."/>
            <person name="Gaffney P.M."/>
            <person name="Wang S."/>
            <person name="Luo L."/>
            <person name="She Z."/>
            <person name="Ming Y."/>
            <person name="Huang W."/>
            <person name="Zhang S."/>
            <person name="Huang B."/>
            <person name="Zhang Y."/>
            <person name="Qu T."/>
            <person name="Ni P."/>
            <person name="Miao G."/>
            <person name="Wang J."/>
            <person name="Wang Q."/>
            <person name="Steinberg C.E."/>
            <person name="Wang H."/>
            <person name="Li N."/>
            <person name="Qian L."/>
            <person name="Zhang G."/>
            <person name="Li Y."/>
            <person name="Yang H."/>
            <person name="Liu X."/>
            <person name="Wang J."/>
            <person name="Yin Y."/>
            <person name="Wang J."/>
        </authorList>
    </citation>
    <scope>NUCLEOTIDE SEQUENCE [LARGE SCALE GENOMIC DNA]</scope>
    <source>
        <strain evidence="3">05x7-T-G4-1.051#20</strain>
    </source>
</reference>
<protein>
    <submittedName>
        <fullName evidence="3">Uncharacterized protein</fullName>
    </submittedName>
</protein>